<dbReference type="EMBL" id="CCBN010000013">
    <property type="protein sequence ID" value="CDO55946.1"/>
    <property type="molecule type" value="Genomic_DNA"/>
</dbReference>
<organism evidence="7 8">
    <name type="scientific">Geotrichum candidum</name>
    <name type="common">Oospora lactis</name>
    <name type="synonym">Dipodascus geotrichum</name>
    <dbReference type="NCBI Taxonomy" id="1173061"/>
    <lineage>
        <taxon>Eukaryota</taxon>
        <taxon>Fungi</taxon>
        <taxon>Dikarya</taxon>
        <taxon>Ascomycota</taxon>
        <taxon>Saccharomycotina</taxon>
        <taxon>Dipodascomycetes</taxon>
        <taxon>Dipodascales</taxon>
        <taxon>Dipodascaceae</taxon>
        <taxon>Geotrichum</taxon>
    </lineage>
</organism>
<keyword evidence="6" id="KW-0812">Transmembrane</keyword>
<comment type="subcellular location">
    <subcellularLocation>
        <location evidence="1">Mitochondrion inner membrane</location>
    </subcellularLocation>
</comment>
<dbReference type="Pfam" id="PF02238">
    <property type="entry name" value="COX7a"/>
    <property type="match status" value="1"/>
</dbReference>
<proteinExistence type="inferred from homology"/>
<dbReference type="GO" id="GO:0006123">
    <property type="term" value="P:mitochondrial electron transport, cytochrome c to oxygen"/>
    <property type="evidence" value="ECO:0007669"/>
    <property type="project" value="InterPro"/>
</dbReference>
<gene>
    <name evidence="7" type="ORF">BN980_GECA13s00637g</name>
</gene>
<feature type="transmembrane region" description="Helical" evidence="6">
    <location>
        <begin position="33"/>
        <end position="56"/>
    </location>
</feature>
<keyword evidence="5 6" id="KW-0472">Membrane</keyword>
<comment type="caution">
    <text evidence="7">The sequence shown here is derived from an EMBL/GenBank/DDBJ whole genome shotgun (WGS) entry which is preliminary data.</text>
</comment>
<keyword evidence="8" id="KW-1185">Reference proteome</keyword>
<dbReference type="GO" id="GO:0005743">
    <property type="term" value="C:mitochondrial inner membrane"/>
    <property type="evidence" value="ECO:0007669"/>
    <property type="project" value="UniProtKB-SubCell"/>
</dbReference>
<keyword evidence="6" id="KW-1133">Transmembrane helix</keyword>
<protein>
    <submittedName>
        <fullName evidence="7">Similar to Saccharomyces cerevisiae YMR256C COX7 Subunit VII of cytochrome c oxidase</fullName>
    </submittedName>
</protein>
<dbReference type="STRING" id="1173061.A0A0J9XEZ3"/>
<name>A0A0J9XEZ3_GEOCN</name>
<evidence type="ECO:0000256" key="2">
    <source>
        <dbReference type="ARBA" id="ARBA00009331"/>
    </source>
</evidence>
<evidence type="ECO:0000256" key="1">
    <source>
        <dbReference type="ARBA" id="ARBA00004273"/>
    </source>
</evidence>
<evidence type="ECO:0000313" key="7">
    <source>
        <dbReference type="EMBL" id="CDO55946.1"/>
    </source>
</evidence>
<comment type="similarity">
    <text evidence="2">Belongs to the cytochrome c oxidase VIIa family.</text>
</comment>
<accession>A0A0J9XEZ3</accession>
<dbReference type="OrthoDB" id="5511599at2759"/>
<reference evidence="7" key="1">
    <citation type="submission" date="2014-03" db="EMBL/GenBank/DDBJ databases">
        <authorList>
            <person name="Casaregola S."/>
        </authorList>
    </citation>
    <scope>NUCLEOTIDE SEQUENCE [LARGE SCALE GENOMIC DNA]</scope>
    <source>
        <strain evidence="7">CLIB 918</strain>
    </source>
</reference>
<dbReference type="GO" id="GO:0045277">
    <property type="term" value="C:respiratory chain complex IV"/>
    <property type="evidence" value="ECO:0007669"/>
    <property type="project" value="InterPro"/>
</dbReference>
<dbReference type="AlphaFoldDB" id="A0A0J9XEZ3"/>
<evidence type="ECO:0000256" key="6">
    <source>
        <dbReference type="SAM" id="Phobius"/>
    </source>
</evidence>
<dbReference type="InterPro" id="IPR039297">
    <property type="entry name" value="COX7a"/>
</dbReference>
<evidence type="ECO:0000256" key="4">
    <source>
        <dbReference type="ARBA" id="ARBA00023128"/>
    </source>
</evidence>
<dbReference type="SUPFAM" id="SSF81419">
    <property type="entry name" value="Mitochondrial cytochrome c oxidase subunit VIIa"/>
    <property type="match status" value="1"/>
</dbReference>
<evidence type="ECO:0000313" key="8">
    <source>
        <dbReference type="Proteomes" id="UP000242525"/>
    </source>
</evidence>
<dbReference type="InterPro" id="IPR036539">
    <property type="entry name" value="Cyt_c_oxidase_su7a_sf"/>
</dbReference>
<sequence>MATNRVIEYQKFYQNNTQIPLWLRHPRSKFIVYPYYALFTITCIGVPFFYLGHAILGIKAKK</sequence>
<keyword evidence="4" id="KW-0496">Mitochondrion</keyword>
<dbReference type="Proteomes" id="UP000242525">
    <property type="component" value="Unassembled WGS sequence"/>
</dbReference>
<evidence type="ECO:0000256" key="3">
    <source>
        <dbReference type="ARBA" id="ARBA00022792"/>
    </source>
</evidence>
<keyword evidence="3" id="KW-0999">Mitochondrion inner membrane</keyword>
<evidence type="ECO:0000256" key="5">
    <source>
        <dbReference type="ARBA" id="ARBA00023136"/>
    </source>
</evidence>